<dbReference type="Pfam" id="PF13091">
    <property type="entry name" value="PLDc_2"/>
    <property type="match status" value="1"/>
</dbReference>
<dbReference type="RefSeq" id="WP_189430020.1">
    <property type="nucleotide sequence ID" value="NZ_BNAO01000001.1"/>
</dbReference>
<accession>A0ABQ3KW87</accession>
<reference evidence="3" key="1">
    <citation type="journal article" date="2019" name="Int. J. Syst. Evol. Microbiol.">
        <title>The Global Catalogue of Microorganisms (GCM) 10K type strain sequencing project: providing services to taxonomists for standard genome sequencing and annotation.</title>
        <authorList>
            <consortium name="The Broad Institute Genomics Platform"/>
            <consortium name="The Broad Institute Genome Sequencing Center for Infectious Disease"/>
            <person name="Wu L."/>
            <person name="Ma J."/>
        </authorList>
    </citation>
    <scope>NUCLEOTIDE SEQUENCE [LARGE SCALE GENOMIC DNA]</scope>
    <source>
        <strain evidence="3">CGMCC 1.7003</strain>
    </source>
</reference>
<protein>
    <recommendedName>
        <fullName evidence="1">Phospholipase D-like domain-containing protein</fullName>
    </recommendedName>
</protein>
<evidence type="ECO:0000313" key="3">
    <source>
        <dbReference type="Proteomes" id="UP000659697"/>
    </source>
</evidence>
<dbReference type="Gene3D" id="3.30.870.10">
    <property type="entry name" value="Endonuclease Chain A"/>
    <property type="match status" value="1"/>
</dbReference>
<dbReference type="EMBL" id="BNAO01000001">
    <property type="protein sequence ID" value="GHG61514.1"/>
    <property type="molecule type" value="Genomic_DNA"/>
</dbReference>
<keyword evidence="3" id="KW-1185">Reference proteome</keyword>
<sequence>MSRISLISPLDQPLNNVRLLDILKESMEDDSGFTSLRFVVAYAKSGVLAKLEPSFVNWSSKGASSKLFVGIDQKVTSKEALEKAVTLFDHAFIINHKSVTFHPKIYLFRNDVNGRVIVGSNNLTVGGLESNFESAVIIDYDLESADEAKLFNDFWNSLDSLLLAENGISIQLDRDLIEKLHAENLLAVETKIPGFVDTETKFQKRSALLDELFSSGFSVSASQSAKKNKDVASKRADTSTKVAANTKAEVGIAESAVTTYQNTVTVSSFDTFLIQIKPHHNGEIFLSKKAVNERPYFFEFPFNGRTTPKNPKNPSYPQRDPDPVVNILVYGSNYDELLKLEKYQLNTVFYEAKSEIRITCSQLVGIVPEYSIMIMNKPKGRSVSEFDYELIIHTPDSPDYDMWVSKCDKKMPSGGKKPRGYGWL</sequence>
<proteinExistence type="predicted"/>
<feature type="domain" description="Phospholipase D-like" evidence="1">
    <location>
        <begin position="98"/>
        <end position="155"/>
    </location>
</feature>
<dbReference type="InterPro" id="IPR025202">
    <property type="entry name" value="PLD-like_dom"/>
</dbReference>
<evidence type="ECO:0000313" key="2">
    <source>
        <dbReference type="EMBL" id="GHG61514.1"/>
    </source>
</evidence>
<dbReference type="Proteomes" id="UP000659697">
    <property type="component" value="Unassembled WGS sequence"/>
</dbReference>
<name>A0ABQ3KW87_9ALTE</name>
<dbReference type="CDD" id="cd09117">
    <property type="entry name" value="PLDc_Bfil_DEXD_like"/>
    <property type="match status" value="1"/>
</dbReference>
<evidence type="ECO:0000259" key="1">
    <source>
        <dbReference type="Pfam" id="PF13091"/>
    </source>
</evidence>
<gene>
    <name evidence="2" type="ORF">GCM10010919_06050</name>
</gene>
<comment type="caution">
    <text evidence="2">The sequence shown here is derived from an EMBL/GenBank/DDBJ whole genome shotgun (WGS) entry which is preliminary data.</text>
</comment>
<dbReference type="SUPFAM" id="SSF56024">
    <property type="entry name" value="Phospholipase D/nuclease"/>
    <property type="match status" value="1"/>
</dbReference>
<organism evidence="2 3">
    <name type="scientific">Alishewanella longhuensis</name>
    <dbReference type="NCBI Taxonomy" id="1091037"/>
    <lineage>
        <taxon>Bacteria</taxon>
        <taxon>Pseudomonadati</taxon>
        <taxon>Pseudomonadota</taxon>
        <taxon>Gammaproteobacteria</taxon>
        <taxon>Alteromonadales</taxon>
        <taxon>Alteromonadaceae</taxon>
        <taxon>Alishewanella</taxon>
    </lineage>
</organism>